<dbReference type="Pfam" id="PF25064">
    <property type="entry name" value="ARM_TT21_5th"/>
    <property type="match status" value="1"/>
</dbReference>
<gene>
    <name evidence="10" type="ORF">B4U79_07445</name>
</gene>
<dbReference type="GO" id="GO:0035721">
    <property type="term" value="P:intraciliary retrograde transport"/>
    <property type="evidence" value="ECO:0007669"/>
    <property type="project" value="TreeGrafter"/>
</dbReference>
<dbReference type="EMBL" id="NCKU01007615">
    <property type="protein sequence ID" value="RWS02515.1"/>
    <property type="molecule type" value="Genomic_DNA"/>
</dbReference>
<keyword evidence="2" id="KW-0677">Repeat</keyword>
<feature type="domain" description="Tetratricopeptide repeat protein 21A/21B fifth ARM repeats" evidence="8">
    <location>
        <begin position="882"/>
        <end position="996"/>
    </location>
</feature>
<dbReference type="PROSITE" id="PS50293">
    <property type="entry name" value="TPR_REGION"/>
    <property type="match status" value="1"/>
</dbReference>
<dbReference type="InterPro" id="IPR056834">
    <property type="entry name" value="ARM_TT21_C"/>
</dbReference>
<feature type="domain" description="Tetratricopeptide repeat protein 21A/21B C-terminal ARM" evidence="7">
    <location>
        <begin position="1031"/>
        <end position="1239"/>
    </location>
</feature>
<keyword evidence="11" id="KW-1185">Reference proteome</keyword>
<dbReference type="Pfam" id="PF25060">
    <property type="entry name" value="ARM_TT21_2nd"/>
    <property type="match status" value="1"/>
</dbReference>
<sequence>MSERDTYLRATIHYYCFNGFYRSMQNAALEGIRIFPGDEKYRFYYGLSLIFEGRFQESIRELESICDNKDFSFASTLALIFSHKKSKNIEKDEVTKLESKLKSVGKNPSEASLYFAALFALFIKNYESAKENIEKILKTMPYFKEALILKGWYKVLSEEENSETSSPFTFLDEAVKANDPEAILCKAKYFEKNAAFLYGVETLNQTIVSSPSFIPPFIEKMKLLVPLKDWDQVIDCANRVLILDRHCIEAKRYLIFHSLAWVGTEEEALTKLADFISSMELREPKNAELFYQTGKLFSRLANGSKEILNYTLTLTERATFLQQNNADYHCELGYQSILMGKLNDAQRHYKNASKADEMNNKGMIGVLYCGLLENDVSVSDQLEALEEFQKRTSTDILFLYLCALNNDKQRKGSKAILPYLDKIVVHQWEQLRKLKLGFQYYLSLEPELMMNVVKLYLKYGPIEPLKQGQPLPNSIIQAKEILQPIVTACPNLKEPLYLMAKLNYLSGDSNAALCLLQKCLDHNASFSDGYLLKAKILITQKNYRTAAQALENALSYNFQVRENLEYILVKVAILKHESKYEEALKILKSALSNINPRRKTSENPNDKITLTLELVDIYTLLFQSAEASKLLQSLLDEHKGAPEESRILIGSANLAESKGDIDEALSLLRSIKVDHEENFIKSREKMAAIYLKYRRDRRLYAACFREILDKFPQIPSYLMLGDAYMNILEPEKAIEIYEQALKKNPKNGALIRKVGEALVKTHQFEKVQLNTQQKSTAITTLQKALSIHSKIMRRINIERPDSLTEQKTMAVEICSQLADQLVNYSKDYKQALNVYREALNYDENNMKILMALADLEMITSNFDEAQRYCNSILKLAPDDDQSLLMMADLMFRKNDFEGSMLHFQQILDSNPNNYSALRKFIETARRVGNLDSAAAYLEKAENHSPRCKQESGFNYCKGLYSWHTGHTNAALICLNRARSDPELKVGATYHMVEICINPDNETIGGETFESIEVNLNTSDKMDNKEASLKMATTLLKEIEDLISDDTEFQIMNCFILLARKSKTDADTALAALTKILNENPQKENIAALLGISTAFMILKQSQKARNHLKRVAKMPWNYSDAEYLEKCWLLLADIYIQSAKFDISSELLRKVLNYNRSCIKAYEYLGFIMEKEQNCKEAALNYDMAWKLTSRSNPVLGYKLAFNYMKAKRFVDAIDVAKEVLEKCPDYPKIRKEILDKSRQFIKC</sequence>
<evidence type="ECO:0000256" key="3">
    <source>
        <dbReference type="ARBA" id="ARBA00022803"/>
    </source>
</evidence>
<proteinExistence type="inferred from homology"/>
<feature type="repeat" description="TPR" evidence="4">
    <location>
        <begin position="880"/>
        <end position="913"/>
    </location>
</feature>
<dbReference type="Pfam" id="PF25062">
    <property type="entry name" value="ARM_TT21_N"/>
    <property type="match status" value="1"/>
</dbReference>
<name>A0A443QHL8_9ACAR</name>
<dbReference type="SUPFAM" id="SSF48452">
    <property type="entry name" value="TPR-like"/>
    <property type="match status" value="4"/>
</dbReference>
<evidence type="ECO:0000259" key="7">
    <source>
        <dbReference type="Pfam" id="PF25063"/>
    </source>
</evidence>
<evidence type="ECO:0000313" key="10">
    <source>
        <dbReference type="EMBL" id="RWS02515.1"/>
    </source>
</evidence>
<dbReference type="PANTHER" id="PTHR14699">
    <property type="entry name" value="STI2 PROTEIN-RELATED"/>
    <property type="match status" value="1"/>
</dbReference>
<feature type="repeat" description="TPR" evidence="4">
    <location>
        <begin position="714"/>
        <end position="747"/>
    </location>
</feature>
<dbReference type="GO" id="GO:0005929">
    <property type="term" value="C:cilium"/>
    <property type="evidence" value="ECO:0007669"/>
    <property type="project" value="GOC"/>
</dbReference>
<organism evidence="10 11">
    <name type="scientific">Dinothrombium tinctorium</name>
    <dbReference type="NCBI Taxonomy" id="1965070"/>
    <lineage>
        <taxon>Eukaryota</taxon>
        <taxon>Metazoa</taxon>
        <taxon>Ecdysozoa</taxon>
        <taxon>Arthropoda</taxon>
        <taxon>Chelicerata</taxon>
        <taxon>Arachnida</taxon>
        <taxon>Acari</taxon>
        <taxon>Acariformes</taxon>
        <taxon>Trombidiformes</taxon>
        <taxon>Prostigmata</taxon>
        <taxon>Anystina</taxon>
        <taxon>Parasitengona</taxon>
        <taxon>Trombidioidea</taxon>
        <taxon>Trombidiidae</taxon>
        <taxon>Dinothrombium</taxon>
    </lineage>
</organism>
<dbReference type="Pfam" id="PF25068">
    <property type="entry name" value="ARM_TT21_4th"/>
    <property type="match status" value="1"/>
</dbReference>
<comment type="similarity">
    <text evidence="1">Belongs to the TTC21 family.</text>
</comment>
<dbReference type="Pfam" id="PF25058">
    <property type="entry name" value="ARM_TT21"/>
    <property type="match status" value="1"/>
</dbReference>
<dbReference type="PROSITE" id="PS50005">
    <property type="entry name" value="TPR"/>
    <property type="match status" value="2"/>
</dbReference>
<evidence type="ECO:0000259" key="6">
    <source>
        <dbReference type="Pfam" id="PF25062"/>
    </source>
</evidence>
<dbReference type="InterPro" id="IPR019734">
    <property type="entry name" value="TPR_rpt"/>
</dbReference>
<feature type="domain" description="Tetratricopeptide repeat protein 21A/21B fourth ARM" evidence="9">
    <location>
        <begin position="766"/>
        <end position="839"/>
    </location>
</feature>
<dbReference type="GO" id="GO:0061512">
    <property type="term" value="P:protein localization to cilium"/>
    <property type="evidence" value="ECO:0007669"/>
    <property type="project" value="TreeGrafter"/>
</dbReference>
<dbReference type="Pfam" id="PF25063">
    <property type="entry name" value="ARM_TT21_C"/>
    <property type="match status" value="1"/>
</dbReference>
<evidence type="ECO:0000256" key="1">
    <source>
        <dbReference type="ARBA" id="ARBA00010935"/>
    </source>
</evidence>
<dbReference type="GO" id="GO:0030991">
    <property type="term" value="C:intraciliary transport particle A"/>
    <property type="evidence" value="ECO:0007669"/>
    <property type="project" value="TreeGrafter"/>
</dbReference>
<protein>
    <submittedName>
        <fullName evidence="10">Tetratricopeptide repeat protein 21B-like protein</fullName>
    </submittedName>
</protein>
<dbReference type="InterPro" id="IPR056835">
    <property type="entry name" value="ARM_TT21_5th"/>
</dbReference>
<dbReference type="InterPro" id="IPR040364">
    <property type="entry name" value="TTC21A/TTC21B"/>
</dbReference>
<dbReference type="InterPro" id="IPR056836">
    <property type="entry name" value="ARM_TT21_4th"/>
</dbReference>
<dbReference type="STRING" id="1965070.A0A443QHL8"/>
<feature type="domain" description="Tetratricopeptide repeat protein 21A/21B second ARM" evidence="5">
    <location>
        <begin position="271"/>
        <end position="540"/>
    </location>
</feature>
<keyword evidence="3 4" id="KW-0802">TPR repeat</keyword>
<dbReference type="InterPro" id="IPR011990">
    <property type="entry name" value="TPR-like_helical_dom_sf"/>
</dbReference>
<dbReference type="FunFam" id="1.25.40.10:FF:000377">
    <property type="entry name" value="Tetratricopeptide repeat domain 21B"/>
    <property type="match status" value="1"/>
</dbReference>
<evidence type="ECO:0000313" key="11">
    <source>
        <dbReference type="Proteomes" id="UP000285301"/>
    </source>
</evidence>
<evidence type="ECO:0000259" key="5">
    <source>
        <dbReference type="Pfam" id="PF25060"/>
    </source>
</evidence>
<evidence type="ECO:0000256" key="2">
    <source>
        <dbReference type="ARBA" id="ARBA00022737"/>
    </source>
</evidence>
<evidence type="ECO:0000259" key="8">
    <source>
        <dbReference type="Pfam" id="PF25064"/>
    </source>
</evidence>
<dbReference type="Pfam" id="PF13181">
    <property type="entry name" value="TPR_8"/>
    <property type="match status" value="1"/>
</dbReference>
<evidence type="ECO:0000256" key="4">
    <source>
        <dbReference type="PROSITE-ProRule" id="PRU00339"/>
    </source>
</evidence>
<dbReference type="OrthoDB" id="10259630at2759"/>
<dbReference type="PANTHER" id="PTHR14699:SF0">
    <property type="entry name" value="TETRATRICOPEPTIDE REPEAT PROTEIN 21 HOMOLOG"/>
    <property type="match status" value="1"/>
</dbReference>
<comment type="caution">
    <text evidence="10">The sequence shown here is derived from an EMBL/GenBank/DDBJ whole genome shotgun (WGS) entry which is preliminary data.</text>
</comment>
<dbReference type="InterPro" id="IPR056832">
    <property type="entry name" value="ARM_TT21_2nd"/>
</dbReference>
<dbReference type="SMART" id="SM00028">
    <property type="entry name" value="TPR"/>
    <property type="match status" value="10"/>
</dbReference>
<evidence type="ECO:0000259" key="9">
    <source>
        <dbReference type="Pfam" id="PF25068"/>
    </source>
</evidence>
<reference evidence="10 11" key="1">
    <citation type="journal article" date="2018" name="Gigascience">
        <title>Genomes of trombidid mites reveal novel predicted allergens and laterally-transferred genes associated with secondary metabolism.</title>
        <authorList>
            <person name="Dong X."/>
            <person name="Chaisiri K."/>
            <person name="Xia D."/>
            <person name="Armstrong S.D."/>
            <person name="Fang Y."/>
            <person name="Donnelly M.J."/>
            <person name="Kadowaki T."/>
            <person name="McGarry J.W."/>
            <person name="Darby A.C."/>
            <person name="Makepeace B.L."/>
        </authorList>
    </citation>
    <scope>NUCLEOTIDE SEQUENCE [LARGE SCALE GENOMIC DNA]</scope>
    <source>
        <strain evidence="10">UoL-WK</strain>
    </source>
</reference>
<dbReference type="InterPro" id="IPR056833">
    <property type="entry name" value="ARM_TT21_N"/>
</dbReference>
<dbReference type="Gene3D" id="1.25.40.10">
    <property type="entry name" value="Tetratricopeptide repeat domain"/>
    <property type="match status" value="5"/>
</dbReference>
<dbReference type="Proteomes" id="UP000285301">
    <property type="component" value="Unassembled WGS sequence"/>
</dbReference>
<feature type="domain" description="Tetratricopeptide repeat protein 21A/21B N-terminal ARM repeat" evidence="6">
    <location>
        <begin position="12"/>
        <end position="234"/>
    </location>
</feature>
<dbReference type="AlphaFoldDB" id="A0A443QHL8"/>
<accession>A0A443QHL8</accession>